<gene>
    <name evidence="2" type="ORF">BDDG_12683</name>
</gene>
<evidence type="ECO:0000313" key="2">
    <source>
        <dbReference type="EMBL" id="KMW68244.1"/>
    </source>
</evidence>
<sequence>MERVRHQARDPQSVDREDSPPHVLLKRITRNWQCCFLASWEYGLPQPSFLKTSKPPEANGQVYKVEEILKKTESNFHLENPKSCKNIQSCSKNNLTCYQSLSPT</sequence>
<evidence type="ECO:0000256" key="1">
    <source>
        <dbReference type="SAM" id="MobiDB-lite"/>
    </source>
</evidence>
<organism evidence="2">
    <name type="scientific">Ajellomyces dermatitidis (strain ATCC 18188 / CBS 674.68)</name>
    <name type="common">Blastomyces dermatitidis</name>
    <dbReference type="NCBI Taxonomy" id="653446"/>
    <lineage>
        <taxon>Eukaryota</taxon>
        <taxon>Fungi</taxon>
        <taxon>Dikarya</taxon>
        <taxon>Ascomycota</taxon>
        <taxon>Pezizomycotina</taxon>
        <taxon>Eurotiomycetes</taxon>
        <taxon>Eurotiomycetidae</taxon>
        <taxon>Onygenales</taxon>
        <taxon>Ajellomycetaceae</taxon>
        <taxon>Blastomyces</taxon>
    </lineage>
</organism>
<protein>
    <submittedName>
        <fullName evidence="2">Uncharacterized protein</fullName>
    </submittedName>
</protein>
<dbReference type="EMBL" id="GG749459">
    <property type="protein sequence ID" value="KMW68244.1"/>
    <property type="molecule type" value="Genomic_DNA"/>
</dbReference>
<accession>A0A0J9HGM3</accession>
<feature type="region of interest" description="Disordered" evidence="1">
    <location>
        <begin position="1"/>
        <end position="20"/>
    </location>
</feature>
<proteinExistence type="predicted"/>
<name>A0A0J9HGM3_AJEDA</name>
<reference evidence="2" key="1">
    <citation type="submission" date="2010-03" db="EMBL/GenBank/DDBJ databases">
        <title>Annotation of Blastomyces dermatitidis strain ATCC 18188.</title>
        <authorList>
            <consortium name="The Broad Institute Genome Sequencing Platform"/>
            <consortium name="Broad Institute Genome Sequencing Center for Infectious Disease."/>
            <person name="Cuomo C."/>
            <person name="Klein B."/>
            <person name="Sullivan T."/>
            <person name="Heitman J."/>
            <person name="Young S."/>
            <person name="Zeng Q."/>
            <person name="Gargeya S."/>
            <person name="Alvarado L."/>
            <person name="Berlin A.M."/>
            <person name="Chapman S.B."/>
            <person name="Chen Z."/>
            <person name="Freedman E."/>
            <person name="Gellesch M."/>
            <person name="Goldberg J."/>
            <person name="Griggs A."/>
            <person name="Gujja S."/>
            <person name="Heilman E."/>
            <person name="Heiman D."/>
            <person name="Howarth C."/>
            <person name="Mehta T."/>
            <person name="Neiman D."/>
            <person name="Pearson M."/>
            <person name="Roberts A."/>
            <person name="Saif S."/>
            <person name="Shea T."/>
            <person name="Shenoy N."/>
            <person name="Sisk P."/>
            <person name="Stolte C."/>
            <person name="Sykes S."/>
            <person name="White J."/>
            <person name="Yandava C."/>
            <person name="Haas B."/>
            <person name="Nusbaum C."/>
            <person name="Birren B."/>
        </authorList>
    </citation>
    <scope>NUCLEOTIDE SEQUENCE</scope>
    <source>
        <strain evidence="2">ATCC 18188</strain>
    </source>
</reference>
<dbReference type="AlphaFoldDB" id="A0A0J9HGM3"/>
<dbReference type="Proteomes" id="UP000007802">
    <property type="component" value="Unassembled WGS sequence"/>
</dbReference>